<dbReference type="PANTHER" id="PTHR20857:SF23">
    <property type="entry name" value="THIAMINE BIOSYNTHETIC BIFUNCTIONAL ENZYME"/>
    <property type="match status" value="1"/>
</dbReference>
<dbReference type="CDD" id="cd00564">
    <property type="entry name" value="TMP_TenI"/>
    <property type="match status" value="1"/>
</dbReference>
<dbReference type="Gene3D" id="3.20.20.70">
    <property type="entry name" value="Aldolase class I"/>
    <property type="match status" value="1"/>
</dbReference>
<evidence type="ECO:0000256" key="10">
    <source>
        <dbReference type="RuleBase" id="RU003826"/>
    </source>
</evidence>
<feature type="binding site" evidence="9">
    <location>
        <position position="166"/>
    </location>
    <ligand>
        <name>2-[(2R,5Z)-2-carboxy-4-methylthiazol-5(2H)-ylidene]ethyl phosphate</name>
        <dbReference type="ChEBI" id="CHEBI:62899"/>
    </ligand>
</feature>
<feature type="binding site" evidence="9">
    <location>
        <position position="139"/>
    </location>
    <ligand>
        <name>4-amino-2-methyl-5-(diphosphooxymethyl)pyrimidine</name>
        <dbReference type="ChEBI" id="CHEBI:57841"/>
    </ligand>
</feature>
<evidence type="ECO:0000256" key="8">
    <source>
        <dbReference type="ARBA" id="ARBA00047883"/>
    </source>
</evidence>
<feature type="binding site" evidence="9">
    <location>
        <position position="110"/>
    </location>
    <ligand>
        <name>4-amino-2-methyl-5-(diphosphooxymethyl)pyrimidine</name>
        <dbReference type="ChEBI" id="CHEBI:57841"/>
    </ligand>
</feature>
<comment type="catalytic activity">
    <reaction evidence="6 9 10">
        <text>4-methyl-5-(2-phosphooxyethyl)-thiazole + 4-amino-2-methyl-5-(diphosphooxymethyl)pyrimidine + H(+) = thiamine phosphate + diphosphate</text>
        <dbReference type="Rhea" id="RHEA:22328"/>
        <dbReference type="ChEBI" id="CHEBI:15378"/>
        <dbReference type="ChEBI" id="CHEBI:33019"/>
        <dbReference type="ChEBI" id="CHEBI:37575"/>
        <dbReference type="ChEBI" id="CHEBI:57841"/>
        <dbReference type="ChEBI" id="CHEBI:58296"/>
        <dbReference type="EC" id="2.5.1.3"/>
    </reaction>
</comment>
<dbReference type="Pfam" id="PF02581">
    <property type="entry name" value="TMP-TENI"/>
    <property type="match status" value="1"/>
</dbReference>
<dbReference type="Proteomes" id="UP000190140">
    <property type="component" value="Unassembled WGS sequence"/>
</dbReference>
<evidence type="ECO:0000256" key="3">
    <source>
        <dbReference type="ARBA" id="ARBA00022723"/>
    </source>
</evidence>
<comment type="catalytic activity">
    <reaction evidence="8 9 10">
        <text>2-[(2R,5Z)-2-carboxy-4-methylthiazol-5(2H)-ylidene]ethyl phosphate + 4-amino-2-methyl-5-(diphosphooxymethyl)pyrimidine + 2 H(+) = thiamine phosphate + CO2 + diphosphate</text>
        <dbReference type="Rhea" id="RHEA:47844"/>
        <dbReference type="ChEBI" id="CHEBI:15378"/>
        <dbReference type="ChEBI" id="CHEBI:16526"/>
        <dbReference type="ChEBI" id="CHEBI:33019"/>
        <dbReference type="ChEBI" id="CHEBI:37575"/>
        <dbReference type="ChEBI" id="CHEBI:57841"/>
        <dbReference type="ChEBI" id="CHEBI:62899"/>
        <dbReference type="EC" id="2.5.1.3"/>
    </reaction>
</comment>
<keyword evidence="2 9" id="KW-0808">Transferase</keyword>
<keyword evidence="3 9" id="KW-0479">Metal-binding</keyword>
<evidence type="ECO:0000256" key="11">
    <source>
        <dbReference type="RuleBase" id="RU004253"/>
    </source>
</evidence>
<evidence type="ECO:0000256" key="1">
    <source>
        <dbReference type="ARBA" id="ARBA00005165"/>
    </source>
</evidence>
<reference evidence="13 14" key="1">
    <citation type="submission" date="2017-03" db="EMBL/GenBank/DDBJ databases">
        <title>Genome sequence of Clostridium thermoalcaliphilum DSM 7309.</title>
        <authorList>
            <person name="Poehlein A."/>
            <person name="Daniel R."/>
        </authorList>
    </citation>
    <scope>NUCLEOTIDE SEQUENCE [LARGE SCALE GENOMIC DNA]</scope>
    <source>
        <strain evidence="13 14">DSM 7309</strain>
    </source>
</reference>
<dbReference type="GO" id="GO:0005737">
    <property type="term" value="C:cytoplasm"/>
    <property type="evidence" value="ECO:0007669"/>
    <property type="project" value="TreeGrafter"/>
</dbReference>
<dbReference type="NCBIfam" id="TIGR00693">
    <property type="entry name" value="thiE"/>
    <property type="match status" value="1"/>
</dbReference>
<dbReference type="UniPathway" id="UPA00060">
    <property type="reaction ID" value="UER00141"/>
</dbReference>
<name>A0A1V4I5F6_9FIRM</name>
<dbReference type="HAMAP" id="MF_00097">
    <property type="entry name" value="TMP_synthase"/>
    <property type="match status" value="1"/>
</dbReference>
<comment type="caution">
    <text evidence="13">The sequence shown here is derived from an EMBL/GenBank/DDBJ whole genome shotgun (WGS) entry which is preliminary data.</text>
</comment>
<feature type="binding site" evidence="9">
    <location>
        <position position="72"/>
    </location>
    <ligand>
        <name>Mg(2+)</name>
        <dbReference type="ChEBI" id="CHEBI:18420"/>
    </ligand>
</feature>
<keyword evidence="14" id="KW-1185">Reference proteome</keyword>
<comment type="function">
    <text evidence="9">Condenses 4-methyl-5-(beta-hydroxyethyl)thiazole monophosphate (THZ-P) and 2-methyl-4-amino-5-hydroxymethyl pyrimidine pyrophosphate (HMP-PP) to form thiamine monophosphate (TMP).</text>
</comment>
<feature type="binding site" evidence="9">
    <location>
        <begin position="39"/>
        <end position="43"/>
    </location>
    <ligand>
        <name>4-amino-2-methyl-5-(diphosphooxymethyl)pyrimidine</name>
        <dbReference type="ChEBI" id="CHEBI:57841"/>
    </ligand>
</feature>
<gene>
    <name evidence="9 13" type="primary">thiE</name>
    <name evidence="13" type="ORF">CLOTH_16830</name>
</gene>
<dbReference type="InterPro" id="IPR034291">
    <property type="entry name" value="TMP_synthase"/>
</dbReference>
<dbReference type="FunFam" id="3.20.20.70:FF:000096">
    <property type="entry name" value="Thiamine-phosphate synthase"/>
    <property type="match status" value="1"/>
</dbReference>
<feature type="binding site" evidence="9">
    <location>
        <begin position="136"/>
        <end position="138"/>
    </location>
    <ligand>
        <name>2-[(2R,5Z)-2-carboxy-4-methylthiazol-5(2H)-ylidene]ethyl phosphate</name>
        <dbReference type="ChEBI" id="CHEBI:62899"/>
    </ligand>
</feature>
<dbReference type="PANTHER" id="PTHR20857">
    <property type="entry name" value="THIAMINE-PHOSPHATE PYROPHOSPHORYLASE"/>
    <property type="match status" value="1"/>
</dbReference>
<evidence type="ECO:0000259" key="12">
    <source>
        <dbReference type="Pfam" id="PF02581"/>
    </source>
</evidence>
<dbReference type="GO" id="GO:0004789">
    <property type="term" value="F:thiamine-phosphate diphosphorylase activity"/>
    <property type="evidence" value="ECO:0007669"/>
    <property type="project" value="UniProtKB-UniRule"/>
</dbReference>
<keyword evidence="4 9" id="KW-0460">Magnesium</keyword>
<dbReference type="STRING" id="29349.CLOTH_16830"/>
<evidence type="ECO:0000256" key="2">
    <source>
        <dbReference type="ARBA" id="ARBA00022679"/>
    </source>
</evidence>
<evidence type="ECO:0000313" key="14">
    <source>
        <dbReference type="Proteomes" id="UP000190140"/>
    </source>
</evidence>
<dbReference type="InterPro" id="IPR022998">
    <property type="entry name" value="ThiamineP_synth_TenI"/>
</dbReference>
<organism evidence="13 14">
    <name type="scientific">Alkalithermobacter paradoxus</name>
    <dbReference type="NCBI Taxonomy" id="29349"/>
    <lineage>
        <taxon>Bacteria</taxon>
        <taxon>Bacillati</taxon>
        <taxon>Bacillota</taxon>
        <taxon>Clostridia</taxon>
        <taxon>Peptostreptococcales</taxon>
        <taxon>Tepidibacteraceae</taxon>
        <taxon>Alkalithermobacter</taxon>
    </lineage>
</organism>
<dbReference type="SUPFAM" id="SSF51391">
    <property type="entry name" value="Thiamin phosphate synthase"/>
    <property type="match status" value="1"/>
</dbReference>
<keyword evidence="5 9" id="KW-0784">Thiamine biosynthesis</keyword>
<feature type="domain" description="Thiamine phosphate synthase/TenI" evidence="12">
    <location>
        <begin position="9"/>
        <end position="189"/>
    </location>
</feature>
<evidence type="ECO:0000256" key="5">
    <source>
        <dbReference type="ARBA" id="ARBA00022977"/>
    </source>
</evidence>
<protein>
    <recommendedName>
        <fullName evidence="9">Thiamine-phosphate synthase</fullName>
        <shortName evidence="9">TP synthase</shortName>
        <shortName evidence="9">TPS</shortName>
        <ecNumber evidence="9">2.5.1.3</ecNumber>
    </recommendedName>
    <alternativeName>
        <fullName evidence="9">Thiamine-phosphate pyrophosphorylase</fullName>
        <shortName evidence="9">TMP pyrophosphorylase</shortName>
        <shortName evidence="9">TMP-PPase</shortName>
    </alternativeName>
</protein>
<dbReference type="InterPro" id="IPR036206">
    <property type="entry name" value="ThiamineP_synth_sf"/>
</dbReference>
<evidence type="ECO:0000313" key="13">
    <source>
        <dbReference type="EMBL" id="OPJ55183.1"/>
    </source>
</evidence>
<feature type="binding site" evidence="9">
    <location>
        <position position="71"/>
    </location>
    <ligand>
        <name>4-amino-2-methyl-5-(diphosphooxymethyl)pyrimidine</name>
        <dbReference type="ChEBI" id="CHEBI:57841"/>
    </ligand>
</feature>
<sequence length="209" mass="22608">MKMNVDFSLYLVTDREILKGRDLFNSIEQAILGGVTVVQIREKNASSLEFYNIAKKAKLITDKYNIPLIINDRVDIAIAVDASGVHLGQNDLPAKVARNLIGKNKILGISTYNLELALKARDDTADYIGVGALFSTNTKKNTNKVSIDTLSKIKSCINIPVIAIGGINETNIGSIVKTNVDGVAVVSSILGKEDIKAASQNIYSSITRN</sequence>
<dbReference type="GO" id="GO:0000287">
    <property type="term" value="F:magnesium ion binding"/>
    <property type="evidence" value="ECO:0007669"/>
    <property type="project" value="UniProtKB-UniRule"/>
</dbReference>
<accession>A0A1V4I5F6</accession>
<proteinExistence type="inferred from homology"/>
<dbReference type="AlphaFoldDB" id="A0A1V4I5F6"/>
<dbReference type="InterPro" id="IPR013785">
    <property type="entry name" value="Aldolase_TIM"/>
</dbReference>
<dbReference type="GO" id="GO:0009228">
    <property type="term" value="P:thiamine biosynthetic process"/>
    <property type="evidence" value="ECO:0007669"/>
    <property type="project" value="UniProtKB-KW"/>
</dbReference>
<dbReference type="EMBL" id="MZGW01000007">
    <property type="protein sequence ID" value="OPJ55183.1"/>
    <property type="molecule type" value="Genomic_DNA"/>
</dbReference>
<dbReference type="GO" id="GO:0009229">
    <property type="term" value="P:thiamine diphosphate biosynthetic process"/>
    <property type="evidence" value="ECO:0007669"/>
    <property type="project" value="UniProtKB-UniRule"/>
</dbReference>
<feature type="binding site" evidence="9">
    <location>
        <position position="91"/>
    </location>
    <ligand>
        <name>Mg(2+)</name>
        <dbReference type="ChEBI" id="CHEBI:18420"/>
    </ligand>
</feature>
<dbReference type="EC" id="2.5.1.3" evidence="9"/>
<comment type="cofactor">
    <cofactor evidence="9">
        <name>Mg(2+)</name>
        <dbReference type="ChEBI" id="CHEBI:18420"/>
    </cofactor>
    <text evidence="9">Binds 1 Mg(2+) ion per subunit.</text>
</comment>
<comment type="catalytic activity">
    <reaction evidence="7 9 10">
        <text>2-(2-carboxy-4-methylthiazol-5-yl)ethyl phosphate + 4-amino-2-methyl-5-(diphosphooxymethyl)pyrimidine + 2 H(+) = thiamine phosphate + CO2 + diphosphate</text>
        <dbReference type="Rhea" id="RHEA:47848"/>
        <dbReference type="ChEBI" id="CHEBI:15378"/>
        <dbReference type="ChEBI" id="CHEBI:16526"/>
        <dbReference type="ChEBI" id="CHEBI:33019"/>
        <dbReference type="ChEBI" id="CHEBI:37575"/>
        <dbReference type="ChEBI" id="CHEBI:57841"/>
        <dbReference type="ChEBI" id="CHEBI:62890"/>
        <dbReference type="EC" id="2.5.1.3"/>
    </reaction>
</comment>
<evidence type="ECO:0000256" key="4">
    <source>
        <dbReference type="ARBA" id="ARBA00022842"/>
    </source>
</evidence>
<evidence type="ECO:0000256" key="6">
    <source>
        <dbReference type="ARBA" id="ARBA00047334"/>
    </source>
</evidence>
<comment type="similarity">
    <text evidence="9 10">Belongs to the thiamine-phosphate synthase family.</text>
</comment>
<comment type="pathway">
    <text evidence="1 9 11">Cofactor biosynthesis; thiamine diphosphate biosynthesis; thiamine phosphate from 4-amino-2-methyl-5-diphosphomethylpyrimidine and 4-methyl-5-(2-phosphoethyl)-thiazole: step 1/1.</text>
</comment>
<feature type="binding site" evidence="9">
    <location>
        <begin position="186"/>
        <end position="187"/>
    </location>
    <ligand>
        <name>2-[(2R,5Z)-2-carboxy-4-methylthiazol-5(2H)-ylidene]ethyl phosphate</name>
        <dbReference type="ChEBI" id="CHEBI:62899"/>
    </ligand>
</feature>
<evidence type="ECO:0000256" key="9">
    <source>
        <dbReference type="HAMAP-Rule" id="MF_00097"/>
    </source>
</evidence>
<evidence type="ECO:0000256" key="7">
    <source>
        <dbReference type="ARBA" id="ARBA00047851"/>
    </source>
</evidence>